<name>A0ABR8KEB9_9NOSO</name>
<feature type="domain" description="NADP-dependent oxidoreductase" evidence="2">
    <location>
        <begin position="24"/>
        <end position="226"/>
    </location>
</feature>
<dbReference type="Pfam" id="PF00248">
    <property type="entry name" value="Aldo_ket_red"/>
    <property type="match status" value="1"/>
</dbReference>
<protein>
    <submittedName>
        <fullName evidence="3">Aldo/keto reductase</fullName>
    </submittedName>
</protein>
<proteinExistence type="predicted"/>
<keyword evidence="4" id="KW-1185">Reference proteome</keyword>
<reference evidence="3 4" key="1">
    <citation type="journal article" date="2020" name="ISME J.">
        <title>Comparative genomics reveals insights into cyanobacterial evolution and habitat adaptation.</title>
        <authorList>
            <person name="Chen M.Y."/>
            <person name="Teng W.K."/>
            <person name="Zhao L."/>
            <person name="Hu C.X."/>
            <person name="Zhou Y.K."/>
            <person name="Han B.P."/>
            <person name="Song L.R."/>
            <person name="Shu W.S."/>
        </authorList>
    </citation>
    <scope>NUCLEOTIDE SEQUENCE [LARGE SCALE GENOMIC DNA]</scope>
    <source>
        <strain evidence="3 4">FACHB-159</strain>
    </source>
</reference>
<dbReference type="InterPro" id="IPR036812">
    <property type="entry name" value="NAD(P)_OxRdtase_dom_sf"/>
</dbReference>
<accession>A0ABR8KEB9</accession>
<evidence type="ECO:0000256" key="1">
    <source>
        <dbReference type="SAM" id="MobiDB-lite"/>
    </source>
</evidence>
<dbReference type="PANTHER" id="PTHR43312:SF1">
    <property type="entry name" value="NADP-DEPENDENT OXIDOREDUCTASE DOMAIN-CONTAINING PROTEIN"/>
    <property type="match status" value="1"/>
</dbReference>
<feature type="region of interest" description="Disordered" evidence="1">
    <location>
        <begin position="297"/>
        <end position="320"/>
    </location>
</feature>
<organism evidence="3 4">
    <name type="scientific">Nostoc paludosum FACHB-159</name>
    <dbReference type="NCBI Taxonomy" id="2692908"/>
    <lineage>
        <taxon>Bacteria</taxon>
        <taxon>Bacillati</taxon>
        <taxon>Cyanobacteriota</taxon>
        <taxon>Cyanophyceae</taxon>
        <taxon>Nostocales</taxon>
        <taxon>Nostocaceae</taxon>
        <taxon>Nostoc</taxon>
    </lineage>
</organism>
<evidence type="ECO:0000259" key="2">
    <source>
        <dbReference type="Pfam" id="PF00248"/>
    </source>
</evidence>
<dbReference type="SUPFAM" id="SSF51430">
    <property type="entry name" value="NAD(P)-linked oxidoreductase"/>
    <property type="match status" value="1"/>
</dbReference>
<sequence>MSQTRANSEMLYRVLGSTNEKVSAIGLGGWHIGLKHVDEQLAIRIVRTAIDRGITFMDNSWDYNGGVSEIRMGKALRDRYRDKVFLMTKIDGRSKKAAAKQLDESLQRLQVDYIDLVQHHEILRHEDPYRVFDPEGANAALIEAREAGKLRYIGFTGHKDPYVHLHMLEIAASHQFKFDTVQMPLNVMDAHYRSFEKLVLPELVKQNIGVLGMKSLANGILLRSNTVEPIECLHYALNLPTSVVITGIDSMEILEQALTAVRTFQPMDEQQVRSLLAKTAKAASSGEFEPFKTSSIFDSTAQNPDWLGDEPQRIQQLMPS</sequence>
<dbReference type="Gene3D" id="3.20.20.100">
    <property type="entry name" value="NADP-dependent oxidoreductase domain"/>
    <property type="match status" value="1"/>
</dbReference>
<dbReference type="EMBL" id="JACJTU010000030">
    <property type="protein sequence ID" value="MBD2737365.1"/>
    <property type="molecule type" value="Genomic_DNA"/>
</dbReference>
<dbReference type="Proteomes" id="UP000637383">
    <property type="component" value="Unassembled WGS sequence"/>
</dbReference>
<dbReference type="RefSeq" id="WP_190957942.1">
    <property type="nucleotide sequence ID" value="NZ_JACJTU010000030.1"/>
</dbReference>
<comment type="caution">
    <text evidence="3">The sequence shown here is derived from an EMBL/GenBank/DDBJ whole genome shotgun (WGS) entry which is preliminary data.</text>
</comment>
<dbReference type="PANTHER" id="PTHR43312">
    <property type="entry name" value="D-THREO-ALDOSE 1-DEHYDROGENASE"/>
    <property type="match status" value="1"/>
</dbReference>
<gene>
    <name evidence="3" type="ORF">H6H03_26350</name>
</gene>
<dbReference type="InterPro" id="IPR053135">
    <property type="entry name" value="AKR2_Oxidoreductase"/>
</dbReference>
<evidence type="ECO:0000313" key="3">
    <source>
        <dbReference type="EMBL" id="MBD2737365.1"/>
    </source>
</evidence>
<evidence type="ECO:0000313" key="4">
    <source>
        <dbReference type="Proteomes" id="UP000637383"/>
    </source>
</evidence>
<dbReference type="InterPro" id="IPR023210">
    <property type="entry name" value="NADP_OxRdtase_dom"/>
</dbReference>
<dbReference type="CDD" id="cd19100">
    <property type="entry name" value="AKR_unchar"/>
    <property type="match status" value="1"/>
</dbReference>